<dbReference type="EMBL" id="JAACJJ010000057">
    <property type="protein sequence ID" value="KAF5310861.1"/>
    <property type="molecule type" value="Genomic_DNA"/>
</dbReference>
<accession>A0A8H5AU97</accession>
<dbReference type="InterPro" id="IPR021851">
    <property type="entry name" value="DUF3455"/>
</dbReference>
<dbReference type="Pfam" id="PF11937">
    <property type="entry name" value="DUF3455"/>
    <property type="match status" value="1"/>
</dbReference>
<evidence type="ECO:0000256" key="1">
    <source>
        <dbReference type="SAM" id="MobiDB-lite"/>
    </source>
</evidence>
<dbReference type="OrthoDB" id="1859733at2759"/>
<evidence type="ECO:0008006" key="5">
    <source>
        <dbReference type="Google" id="ProtNLM"/>
    </source>
</evidence>
<feature type="region of interest" description="Disordered" evidence="1">
    <location>
        <begin position="200"/>
        <end position="223"/>
    </location>
</feature>
<sequence>MVEQLTQCKNLITTMLSFTSTIYLSLAFLAPLSVSAVQGQRCALPEQLEIPGLPAAFQQSTLTASWVGVAVGVQNYTCGATGTFTNPLFASLPDIAIAAWEGTSDKIATLDLINALRKPLGAAVLGQHYFVVNPLTGTGIDPKWDFTSGAFSGVRDAFVVAAKNISASAPTGSQDIDWVFLTALPGNGDLAAQVFRTDTRLGQPPANGGMEKLSSAAAPEATP</sequence>
<keyword evidence="2" id="KW-0472">Membrane</keyword>
<protein>
    <recommendedName>
        <fullName evidence="5">Malate dehydrogenase</fullName>
    </recommendedName>
</protein>
<dbReference type="PANTHER" id="PTHR35567:SF1">
    <property type="entry name" value="CONSERVED FUNGAL PROTEIN (AFU_ORTHOLOGUE AFUA_1G14230)"/>
    <property type="match status" value="1"/>
</dbReference>
<keyword evidence="4" id="KW-1185">Reference proteome</keyword>
<evidence type="ECO:0000313" key="3">
    <source>
        <dbReference type="EMBL" id="KAF5310861.1"/>
    </source>
</evidence>
<reference evidence="3 4" key="1">
    <citation type="journal article" date="2020" name="ISME J.">
        <title>Uncovering the hidden diversity of litter-decomposition mechanisms in mushroom-forming fungi.</title>
        <authorList>
            <person name="Floudas D."/>
            <person name="Bentzer J."/>
            <person name="Ahren D."/>
            <person name="Johansson T."/>
            <person name="Persson P."/>
            <person name="Tunlid A."/>
        </authorList>
    </citation>
    <scope>NUCLEOTIDE SEQUENCE [LARGE SCALE GENOMIC DNA]</scope>
    <source>
        <strain evidence="3 4">CBS 101986</strain>
    </source>
</reference>
<keyword evidence="2" id="KW-1133">Transmembrane helix</keyword>
<dbReference type="PANTHER" id="PTHR35567">
    <property type="entry name" value="MALATE DEHYDROGENASE (AFU_ORTHOLOGUE AFUA_2G13800)"/>
    <property type="match status" value="1"/>
</dbReference>
<dbReference type="Proteomes" id="UP000567179">
    <property type="component" value="Unassembled WGS sequence"/>
</dbReference>
<keyword evidence="2" id="KW-0812">Transmembrane</keyword>
<feature type="transmembrane region" description="Helical" evidence="2">
    <location>
        <begin position="12"/>
        <end position="32"/>
    </location>
</feature>
<name>A0A8H5AU97_9AGAR</name>
<proteinExistence type="predicted"/>
<evidence type="ECO:0000256" key="2">
    <source>
        <dbReference type="SAM" id="Phobius"/>
    </source>
</evidence>
<dbReference type="AlphaFoldDB" id="A0A8H5AU97"/>
<evidence type="ECO:0000313" key="4">
    <source>
        <dbReference type="Proteomes" id="UP000567179"/>
    </source>
</evidence>
<comment type="caution">
    <text evidence="3">The sequence shown here is derived from an EMBL/GenBank/DDBJ whole genome shotgun (WGS) entry which is preliminary data.</text>
</comment>
<organism evidence="3 4">
    <name type="scientific">Psilocybe cf. subviscida</name>
    <dbReference type="NCBI Taxonomy" id="2480587"/>
    <lineage>
        <taxon>Eukaryota</taxon>
        <taxon>Fungi</taxon>
        <taxon>Dikarya</taxon>
        <taxon>Basidiomycota</taxon>
        <taxon>Agaricomycotina</taxon>
        <taxon>Agaricomycetes</taxon>
        <taxon>Agaricomycetidae</taxon>
        <taxon>Agaricales</taxon>
        <taxon>Agaricineae</taxon>
        <taxon>Strophariaceae</taxon>
        <taxon>Psilocybe</taxon>
    </lineage>
</organism>
<gene>
    <name evidence="3" type="ORF">D9619_007857</name>
</gene>